<dbReference type="Gene3D" id="3.40.50.2300">
    <property type="match status" value="1"/>
</dbReference>
<feature type="modified residue" description="4-aspartylphosphate" evidence="2">
    <location>
        <position position="51"/>
    </location>
</feature>
<keyword evidence="7" id="KW-1185">Reference proteome</keyword>
<dbReference type="GO" id="GO:0032993">
    <property type="term" value="C:protein-DNA complex"/>
    <property type="evidence" value="ECO:0007669"/>
    <property type="project" value="TreeGrafter"/>
</dbReference>
<dbReference type="SUPFAM" id="SSF52172">
    <property type="entry name" value="CheY-like"/>
    <property type="match status" value="1"/>
</dbReference>
<dbReference type="GO" id="GO:0006355">
    <property type="term" value="P:regulation of DNA-templated transcription"/>
    <property type="evidence" value="ECO:0007669"/>
    <property type="project" value="InterPro"/>
</dbReference>
<accession>A0A1W6MR57</accession>
<dbReference type="Pfam" id="PF00486">
    <property type="entry name" value="Trans_reg_C"/>
    <property type="match status" value="1"/>
</dbReference>
<dbReference type="GO" id="GO:0005829">
    <property type="term" value="C:cytosol"/>
    <property type="evidence" value="ECO:0007669"/>
    <property type="project" value="TreeGrafter"/>
</dbReference>
<reference evidence="6 7" key="1">
    <citation type="submission" date="2017-02" db="EMBL/GenBank/DDBJ databases">
        <authorList>
            <person name="Peterson S.W."/>
        </authorList>
    </citation>
    <scope>NUCLEOTIDE SEQUENCE [LARGE SCALE GENOMIC DNA]</scope>
    <source>
        <strain evidence="6 7">S285</strain>
    </source>
</reference>
<dbReference type="STRING" id="655015.B1812_01510"/>
<dbReference type="InterPro" id="IPR001789">
    <property type="entry name" value="Sig_transdc_resp-reg_receiver"/>
</dbReference>
<dbReference type="Pfam" id="PF00072">
    <property type="entry name" value="Response_reg"/>
    <property type="match status" value="1"/>
</dbReference>
<feature type="domain" description="OmpR/PhoB-type" evidence="5">
    <location>
        <begin position="124"/>
        <end position="222"/>
    </location>
</feature>
<dbReference type="SMART" id="SM00862">
    <property type="entry name" value="Trans_reg_C"/>
    <property type="match status" value="1"/>
</dbReference>
<dbReference type="CDD" id="cd00383">
    <property type="entry name" value="trans_reg_C"/>
    <property type="match status" value="1"/>
</dbReference>
<protein>
    <recommendedName>
        <fullName evidence="8">DNA-binding response regulator</fullName>
    </recommendedName>
</protein>
<organism evidence="6 7">
    <name type="scientific">Methylocystis bryophila</name>
    <dbReference type="NCBI Taxonomy" id="655015"/>
    <lineage>
        <taxon>Bacteria</taxon>
        <taxon>Pseudomonadati</taxon>
        <taxon>Pseudomonadota</taxon>
        <taxon>Alphaproteobacteria</taxon>
        <taxon>Hyphomicrobiales</taxon>
        <taxon>Methylocystaceae</taxon>
        <taxon>Methylocystis</taxon>
    </lineage>
</organism>
<dbReference type="PANTHER" id="PTHR48111:SF36">
    <property type="entry name" value="TRANSCRIPTIONAL REGULATORY PROTEIN CUTR"/>
    <property type="match status" value="1"/>
</dbReference>
<dbReference type="InterPro" id="IPR001867">
    <property type="entry name" value="OmpR/PhoB-type_DNA-bd"/>
</dbReference>
<dbReference type="GO" id="GO:0000976">
    <property type="term" value="F:transcription cis-regulatory region binding"/>
    <property type="evidence" value="ECO:0007669"/>
    <property type="project" value="TreeGrafter"/>
</dbReference>
<dbReference type="EMBL" id="CP019948">
    <property type="protein sequence ID" value="ARN79969.1"/>
    <property type="molecule type" value="Genomic_DNA"/>
</dbReference>
<dbReference type="PROSITE" id="PS51755">
    <property type="entry name" value="OMPR_PHOB"/>
    <property type="match status" value="1"/>
</dbReference>
<proteinExistence type="predicted"/>
<evidence type="ECO:0000256" key="2">
    <source>
        <dbReference type="PROSITE-ProRule" id="PRU00169"/>
    </source>
</evidence>
<dbReference type="Gene3D" id="6.10.250.690">
    <property type="match status" value="1"/>
</dbReference>
<dbReference type="AlphaFoldDB" id="A0A1W6MR57"/>
<dbReference type="KEGG" id="mbry:B1812_01510"/>
<dbReference type="InterPro" id="IPR036388">
    <property type="entry name" value="WH-like_DNA-bd_sf"/>
</dbReference>
<evidence type="ECO:0000313" key="6">
    <source>
        <dbReference type="EMBL" id="ARN79969.1"/>
    </source>
</evidence>
<evidence type="ECO:0000256" key="3">
    <source>
        <dbReference type="PROSITE-ProRule" id="PRU01091"/>
    </source>
</evidence>
<evidence type="ECO:0000259" key="5">
    <source>
        <dbReference type="PROSITE" id="PS51755"/>
    </source>
</evidence>
<dbReference type="Proteomes" id="UP000193978">
    <property type="component" value="Chromosome"/>
</dbReference>
<dbReference type="InterPro" id="IPR039420">
    <property type="entry name" value="WalR-like"/>
</dbReference>
<dbReference type="SMART" id="SM00448">
    <property type="entry name" value="REC"/>
    <property type="match status" value="1"/>
</dbReference>
<feature type="DNA-binding region" description="OmpR/PhoB-type" evidence="3">
    <location>
        <begin position="124"/>
        <end position="222"/>
    </location>
</feature>
<feature type="domain" description="Response regulatory" evidence="4">
    <location>
        <begin position="2"/>
        <end position="116"/>
    </location>
</feature>
<keyword evidence="1 3" id="KW-0238">DNA-binding</keyword>
<evidence type="ECO:0008006" key="8">
    <source>
        <dbReference type="Google" id="ProtNLM"/>
    </source>
</evidence>
<sequence length="224" mass="24678">MRILLVEDNPRLAELIAEGLSSAGFVTDVAGTFSDAHAHLSDFDFDLMILDIGLPDGCGRDLLRCVRRQGRCTPVLVATAITDTPHRIATLDDGADDYLAKPFHMNELIARVRAILRRPRHMAQATLSLANLELDLGRQIVRVDDFNVDLSRRELNALAILLRSGAALVSRSSFEQALYATDEDVTPNALEAVVSRLRKRLDQAGARVSITAMRGIGYILSERM</sequence>
<evidence type="ECO:0000313" key="7">
    <source>
        <dbReference type="Proteomes" id="UP000193978"/>
    </source>
</evidence>
<dbReference type="Gene3D" id="1.10.10.10">
    <property type="entry name" value="Winged helix-like DNA-binding domain superfamily/Winged helix DNA-binding domain"/>
    <property type="match status" value="1"/>
</dbReference>
<dbReference type="PROSITE" id="PS50110">
    <property type="entry name" value="RESPONSE_REGULATORY"/>
    <property type="match status" value="1"/>
</dbReference>
<dbReference type="RefSeq" id="WP_085770024.1">
    <property type="nucleotide sequence ID" value="NZ_AP027149.1"/>
</dbReference>
<name>A0A1W6MR57_9HYPH</name>
<keyword evidence="2" id="KW-0597">Phosphoprotein</keyword>
<gene>
    <name evidence="6" type="ORF">B1812_01510</name>
</gene>
<evidence type="ECO:0000259" key="4">
    <source>
        <dbReference type="PROSITE" id="PS50110"/>
    </source>
</evidence>
<dbReference type="PANTHER" id="PTHR48111">
    <property type="entry name" value="REGULATOR OF RPOS"/>
    <property type="match status" value="1"/>
</dbReference>
<dbReference type="InterPro" id="IPR011006">
    <property type="entry name" value="CheY-like_superfamily"/>
</dbReference>
<dbReference type="OrthoDB" id="9802426at2"/>
<dbReference type="GO" id="GO:0000156">
    <property type="term" value="F:phosphorelay response regulator activity"/>
    <property type="evidence" value="ECO:0007669"/>
    <property type="project" value="TreeGrafter"/>
</dbReference>
<evidence type="ECO:0000256" key="1">
    <source>
        <dbReference type="ARBA" id="ARBA00023125"/>
    </source>
</evidence>